<dbReference type="PANTHER" id="PTHR42683">
    <property type="entry name" value="ALDEHYDE REDUCTASE"/>
    <property type="match status" value="1"/>
</dbReference>
<dbReference type="AlphaFoldDB" id="A0A812ISJ3"/>
<dbReference type="Proteomes" id="UP000649617">
    <property type="component" value="Unassembled WGS sequence"/>
</dbReference>
<dbReference type="Gene3D" id="3.90.180.10">
    <property type="entry name" value="Medium-chain alcohol dehydrogenases, catalytic domain"/>
    <property type="match status" value="1"/>
</dbReference>
<accession>A0A812ISJ3</accession>
<feature type="domain" description="Alcohol dehydrogenase-like N-terminal" evidence="7">
    <location>
        <begin position="3"/>
        <end position="126"/>
    </location>
</feature>
<keyword evidence="9" id="KW-1185">Reference proteome</keyword>
<evidence type="ECO:0000256" key="3">
    <source>
        <dbReference type="ARBA" id="ARBA00022833"/>
    </source>
</evidence>
<dbReference type="GO" id="GO:0016616">
    <property type="term" value="F:oxidoreductase activity, acting on the CH-OH group of donors, NAD or NADP as acceptor"/>
    <property type="evidence" value="ECO:0007669"/>
    <property type="project" value="InterPro"/>
</dbReference>
<comment type="similarity">
    <text evidence="5">Belongs to the zinc-containing alcohol dehydrogenase family.</text>
</comment>
<dbReference type="FunFam" id="3.40.50.720:FF:000022">
    <property type="entry name" value="Cinnamyl alcohol dehydrogenase"/>
    <property type="match status" value="1"/>
</dbReference>
<dbReference type="SUPFAM" id="SSF50129">
    <property type="entry name" value="GroES-like"/>
    <property type="match status" value="1"/>
</dbReference>
<reference evidence="8" key="1">
    <citation type="submission" date="2021-02" db="EMBL/GenBank/DDBJ databases">
        <authorList>
            <person name="Dougan E. K."/>
            <person name="Rhodes N."/>
            <person name="Thang M."/>
            <person name="Chan C."/>
        </authorList>
    </citation>
    <scope>NUCLEOTIDE SEQUENCE</scope>
</reference>
<dbReference type="InterPro" id="IPR047109">
    <property type="entry name" value="CAD-like"/>
</dbReference>
<keyword evidence="4" id="KW-0560">Oxidoreductase</keyword>
<dbReference type="InterPro" id="IPR036291">
    <property type="entry name" value="NAD(P)-bd_dom_sf"/>
</dbReference>
<dbReference type="InterPro" id="IPR011032">
    <property type="entry name" value="GroES-like_sf"/>
</dbReference>
<dbReference type="GO" id="GO:0008270">
    <property type="term" value="F:zinc ion binding"/>
    <property type="evidence" value="ECO:0007669"/>
    <property type="project" value="InterPro"/>
</dbReference>
<dbReference type="SUPFAM" id="SSF51735">
    <property type="entry name" value="NAD(P)-binding Rossmann-fold domains"/>
    <property type="match status" value="1"/>
</dbReference>
<evidence type="ECO:0000259" key="7">
    <source>
        <dbReference type="Pfam" id="PF08240"/>
    </source>
</evidence>
<evidence type="ECO:0000313" key="8">
    <source>
        <dbReference type="EMBL" id="CAE7171048.1"/>
    </source>
</evidence>
<keyword evidence="3 5" id="KW-0862">Zinc</keyword>
<dbReference type="Pfam" id="PF08240">
    <property type="entry name" value="ADH_N"/>
    <property type="match status" value="1"/>
</dbReference>
<evidence type="ECO:0000256" key="4">
    <source>
        <dbReference type="ARBA" id="ARBA00023002"/>
    </source>
</evidence>
<dbReference type="Pfam" id="PF00107">
    <property type="entry name" value="ADH_zinc_N"/>
    <property type="match status" value="1"/>
</dbReference>
<dbReference type="Gene3D" id="3.40.50.720">
    <property type="entry name" value="NAD(P)-binding Rossmann-like Domain"/>
    <property type="match status" value="1"/>
</dbReference>
<protein>
    <submittedName>
        <fullName evidence="8">AdhA protein</fullName>
    </submittedName>
</protein>
<keyword evidence="2 5" id="KW-0479">Metal-binding</keyword>
<evidence type="ECO:0000259" key="6">
    <source>
        <dbReference type="Pfam" id="PF00107"/>
    </source>
</evidence>
<comment type="cofactor">
    <cofactor evidence="1 5">
        <name>Zn(2+)</name>
        <dbReference type="ChEBI" id="CHEBI:29105"/>
    </cofactor>
</comment>
<evidence type="ECO:0000256" key="2">
    <source>
        <dbReference type="ARBA" id="ARBA00022723"/>
    </source>
</evidence>
<dbReference type="InterPro" id="IPR013154">
    <property type="entry name" value="ADH-like_N"/>
</dbReference>
<sequence length="333" mass="35817">MTETQVEVEISYCGLSHADVHMRDNDWGVSDFPLVVGHEGYGTVIKLGSKVQSLKAGDQVGIGWIRDSCRLCSACCEGAENLCETGYQGTFLGSSAGPFGKAPSNEFGGCFSRVMRVEEAFAFLLPAHLPPELACTLMGAGCAMYEPLCTWVKPGSSVGIGSLGGLGTLGVQLAKKMGAKVTVFSRDAAKRQAAMELGADGFVDLTSSHSMLRAENSVDVFIDTCPRDSGCDFLRLCKINGTLVRVGIPSADQAGLQTSWHPLIFTSKKVAGSIACGSIRTKEMLHLVSSNLDFFCRPSSWTACKIMPFSEVNEAMKQLQEQQVESFRIVLKW</sequence>
<dbReference type="OrthoDB" id="424133at2759"/>
<comment type="caution">
    <text evidence="8">The sequence shown here is derived from an EMBL/GenBank/DDBJ whole genome shotgun (WGS) entry which is preliminary data.</text>
</comment>
<dbReference type="PROSITE" id="PS00059">
    <property type="entry name" value="ADH_ZINC"/>
    <property type="match status" value="1"/>
</dbReference>
<dbReference type="EMBL" id="CAJNIZ010000627">
    <property type="protein sequence ID" value="CAE7171048.1"/>
    <property type="molecule type" value="Genomic_DNA"/>
</dbReference>
<gene>
    <name evidence="8" type="primary">adhA</name>
    <name evidence="8" type="ORF">SPIL2461_LOCUS726</name>
</gene>
<dbReference type="InterPro" id="IPR013149">
    <property type="entry name" value="ADH-like_C"/>
</dbReference>
<proteinExistence type="inferred from homology"/>
<dbReference type="InterPro" id="IPR002328">
    <property type="entry name" value="ADH_Zn_CS"/>
</dbReference>
<feature type="domain" description="Alcohol dehydrogenase-like C-terminal" evidence="6">
    <location>
        <begin position="165"/>
        <end position="289"/>
    </location>
</feature>
<evidence type="ECO:0000313" key="9">
    <source>
        <dbReference type="Proteomes" id="UP000649617"/>
    </source>
</evidence>
<name>A0A812ISJ3_SYMPI</name>
<evidence type="ECO:0000256" key="5">
    <source>
        <dbReference type="RuleBase" id="RU361277"/>
    </source>
</evidence>
<evidence type="ECO:0000256" key="1">
    <source>
        <dbReference type="ARBA" id="ARBA00001947"/>
    </source>
</evidence>
<organism evidence="8 9">
    <name type="scientific">Symbiodinium pilosum</name>
    <name type="common">Dinoflagellate</name>
    <dbReference type="NCBI Taxonomy" id="2952"/>
    <lineage>
        <taxon>Eukaryota</taxon>
        <taxon>Sar</taxon>
        <taxon>Alveolata</taxon>
        <taxon>Dinophyceae</taxon>
        <taxon>Suessiales</taxon>
        <taxon>Symbiodiniaceae</taxon>
        <taxon>Symbiodinium</taxon>
    </lineage>
</organism>